<evidence type="ECO:0000313" key="5">
    <source>
        <dbReference type="Proteomes" id="UP000825935"/>
    </source>
</evidence>
<keyword evidence="5" id="KW-1185">Reference proteome</keyword>
<feature type="region of interest" description="Disordered" evidence="2">
    <location>
        <begin position="163"/>
        <end position="206"/>
    </location>
</feature>
<dbReference type="AlphaFoldDB" id="A0A8T2SIN3"/>
<protein>
    <recommendedName>
        <fullName evidence="3">AMP-activated protein kinase glycogen-binding domain-containing protein</fullName>
    </recommendedName>
</protein>
<feature type="coiled-coil region" evidence="1">
    <location>
        <begin position="362"/>
        <end position="421"/>
    </location>
</feature>
<comment type="caution">
    <text evidence="4">The sequence shown here is derived from an EMBL/GenBank/DDBJ whole genome shotgun (WGS) entry which is preliminary data.</text>
</comment>
<evidence type="ECO:0000256" key="2">
    <source>
        <dbReference type="SAM" id="MobiDB-lite"/>
    </source>
</evidence>
<dbReference type="PANTHER" id="PTHR47434:SF2">
    <property type="entry name" value="PROTEIN PTST HOMOLOG 3, CHLOROPLASTIC"/>
    <property type="match status" value="1"/>
</dbReference>
<dbReference type="PANTHER" id="PTHR47434">
    <property type="entry name" value="PROTEIN PTST HOMOLOG 3, CHLOROPLASTIC"/>
    <property type="match status" value="1"/>
</dbReference>
<feature type="domain" description="AMP-activated protein kinase glycogen-binding" evidence="3">
    <location>
        <begin position="428"/>
        <end position="517"/>
    </location>
</feature>
<dbReference type="Pfam" id="PF16561">
    <property type="entry name" value="AMPK1_CBM"/>
    <property type="match status" value="1"/>
</dbReference>
<keyword evidence="1" id="KW-0175">Coiled coil</keyword>
<dbReference type="OrthoDB" id="531008at2759"/>
<evidence type="ECO:0000256" key="1">
    <source>
        <dbReference type="SAM" id="Coils"/>
    </source>
</evidence>
<dbReference type="SUPFAM" id="SSF81296">
    <property type="entry name" value="E set domains"/>
    <property type="match status" value="1"/>
</dbReference>
<feature type="region of interest" description="Disordered" evidence="2">
    <location>
        <begin position="264"/>
        <end position="288"/>
    </location>
</feature>
<dbReference type="CDD" id="cd02859">
    <property type="entry name" value="E_set_AMPKbeta_like_N"/>
    <property type="match status" value="1"/>
</dbReference>
<dbReference type="InterPro" id="IPR032640">
    <property type="entry name" value="AMPK1_CBM"/>
</dbReference>
<evidence type="ECO:0000259" key="3">
    <source>
        <dbReference type="Pfam" id="PF16561"/>
    </source>
</evidence>
<dbReference type="EMBL" id="CM035424">
    <property type="protein sequence ID" value="KAH7352036.1"/>
    <property type="molecule type" value="Genomic_DNA"/>
</dbReference>
<dbReference type="Gene3D" id="2.60.40.10">
    <property type="entry name" value="Immunoglobulins"/>
    <property type="match status" value="1"/>
</dbReference>
<name>A0A8T2SIN3_CERRI</name>
<reference evidence="4" key="1">
    <citation type="submission" date="2021-08" db="EMBL/GenBank/DDBJ databases">
        <title>WGS assembly of Ceratopteris richardii.</title>
        <authorList>
            <person name="Marchant D.B."/>
            <person name="Chen G."/>
            <person name="Jenkins J."/>
            <person name="Shu S."/>
            <person name="Leebens-Mack J."/>
            <person name="Grimwood J."/>
            <person name="Schmutz J."/>
            <person name="Soltis P."/>
            <person name="Soltis D."/>
            <person name="Chen Z.-H."/>
        </authorList>
    </citation>
    <scope>NUCLEOTIDE SEQUENCE</scope>
    <source>
        <strain evidence="4">Whitten #5841</strain>
        <tissue evidence="4">Leaf</tissue>
    </source>
</reference>
<dbReference type="InterPro" id="IPR014756">
    <property type="entry name" value="Ig_E-set"/>
</dbReference>
<dbReference type="Proteomes" id="UP000825935">
    <property type="component" value="Chromosome 19"/>
</dbReference>
<organism evidence="4 5">
    <name type="scientific">Ceratopteris richardii</name>
    <name type="common">Triangle waterfern</name>
    <dbReference type="NCBI Taxonomy" id="49495"/>
    <lineage>
        <taxon>Eukaryota</taxon>
        <taxon>Viridiplantae</taxon>
        <taxon>Streptophyta</taxon>
        <taxon>Embryophyta</taxon>
        <taxon>Tracheophyta</taxon>
        <taxon>Polypodiopsida</taxon>
        <taxon>Polypodiidae</taxon>
        <taxon>Polypodiales</taxon>
        <taxon>Pteridineae</taxon>
        <taxon>Pteridaceae</taxon>
        <taxon>Parkerioideae</taxon>
        <taxon>Ceratopteris</taxon>
    </lineage>
</organism>
<evidence type="ECO:0000313" key="4">
    <source>
        <dbReference type="EMBL" id="KAH7352036.1"/>
    </source>
</evidence>
<dbReference type="InterPro" id="IPR013783">
    <property type="entry name" value="Ig-like_fold"/>
</dbReference>
<feature type="compositionally biased region" description="Acidic residues" evidence="2">
    <location>
        <begin position="266"/>
        <end position="286"/>
    </location>
</feature>
<dbReference type="GO" id="GO:0009507">
    <property type="term" value="C:chloroplast"/>
    <property type="evidence" value="ECO:0007669"/>
    <property type="project" value="UniProtKB-ARBA"/>
</dbReference>
<accession>A0A8T2SIN3</accession>
<sequence>MATRLADIVNAMATIELFQAESVRLSWLHRDQHRSNLFYSASHCCQRFKTERFRTCHLTPRGSTGLQVFCVSSNVEPELKPRRRRNARSSVKDSEFCKELHLFLVSQGLPLNKVPSTKELSNCGREDLAKVVRRRGYKAVGTLLEQYSTRLGVNQTEVSVNGETQADTGFNPEGDDIAPSTSSIGSDSSRGDDREGNSVTPDDIVQSMESGQDNFSATFEENNEFENISESAANLNGGLSIEMEAELRKKAAEFVRTGLFERILDDSDEEEEEDYETFEDSSDDEDHLQNGQLSTKEIAIQKAAKLRAQLLPFLEDNMTGNLKNQIVGSILGSSEGLEALGEFGQGHLQTGKNSHSEADVEIQAIKSALVDKERELREISRNLEETKAQLVLIQAKTTAELAQAKQLVVEKEMQLKSAELALANFKRVQVEYWGEGERVELAGSFNGWKYFVLMESDPTSEIKKADGSRGPMMWETELWLYPGVYEIKFIVDGIWKVDERREIITRNSHHNNVLRVDQ</sequence>
<proteinExistence type="predicted"/>
<gene>
    <name evidence="4" type="ORF">KP509_19G025900</name>
</gene>
<dbReference type="OMA" id="GWHHPIK"/>